<evidence type="ECO:0000256" key="8">
    <source>
        <dbReference type="ARBA" id="ARBA00022573"/>
    </source>
</evidence>
<evidence type="ECO:0000256" key="9">
    <source>
        <dbReference type="ARBA" id="ARBA00022679"/>
    </source>
</evidence>
<evidence type="ECO:0000256" key="16">
    <source>
        <dbReference type="PIRSR" id="PIRSR006135-2"/>
    </source>
</evidence>
<comment type="similarity">
    <text evidence="7 14">Belongs to the CobU/CobP family.</text>
</comment>
<reference evidence="17 18" key="1">
    <citation type="submission" date="2016-01" db="EMBL/GenBank/DDBJ databases">
        <title>Draft genome of the antarctic isolate Shewanella frigidimarina Ag06-30.</title>
        <authorList>
            <person name="Parmeciano Di Noto G."/>
            <person name="Vazquez S."/>
            <person name="Mac Cormack W."/>
            <person name="Iriarte A."/>
            <person name="Quiroga C."/>
        </authorList>
    </citation>
    <scope>NUCLEOTIDE SEQUENCE [LARGE SCALE GENOMIC DNA]</scope>
    <source>
        <strain evidence="17 18">Ag06-30</strain>
    </source>
</reference>
<feature type="binding site" evidence="16">
    <location>
        <begin position="7"/>
        <end position="14"/>
    </location>
    <ligand>
        <name>GTP</name>
        <dbReference type="ChEBI" id="CHEBI:37565"/>
    </ligand>
</feature>
<keyword evidence="10 14" id="KW-0547">Nucleotide-binding</keyword>
<dbReference type="EC" id="2.7.7.62" evidence="14"/>
<dbReference type="CDD" id="cd00544">
    <property type="entry name" value="CobU"/>
    <property type="match status" value="1"/>
</dbReference>
<evidence type="ECO:0000256" key="13">
    <source>
        <dbReference type="ARBA" id="ARBA00023134"/>
    </source>
</evidence>
<keyword evidence="17" id="KW-0548">Nucleotidyltransferase</keyword>
<keyword evidence="9 14" id="KW-0808">Transferase</keyword>
<comment type="pathway">
    <text evidence="6 14">Cofactor biosynthesis; adenosylcobalamin biosynthesis; adenosylcobalamin from cob(II)yrinate a,c-diamide: step 5/7.</text>
</comment>
<keyword evidence="12 14" id="KW-0067">ATP-binding</keyword>
<dbReference type="GO" id="GO:0008820">
    <property type="term" value="F:cobinamide phosphate guanylyltransferase activity"/>
    <property type="evidence" value="ECO:0007669"/>
    <property type="project" value="UniProtKB-UniRule"/>
</dbReference>
<dbReference type="Proteomes" id="UP000055702">
    <property type="component" value="Unassembled WGS sequence"/>
</dbReference>
<dbReference type="PIRSF" id="PIRSF006135">
    <property type="entry name" value="CobU"/>
    <property type="match status" value="1"/>
</dbReference>
<comment type="catalytic activity">
    <reaction evidence="2 14">
        <text>adenosylcob(III)inamide phosphate + GTP + H(+) = adenosylcob(III)inamide-GDP + diphosphate</text>
        <dbReference type="Rhea" id="RHEA:22712"/>
        <dbReference type="ChEBI" id="CHEBI:15378"/>
        <dbReference type="ChEBI" id="CHEBI:33019"/>
        <dbReference type="ChEBI" id="CHEBI:37565"/>
        <dbReference type="ChEBI" id="CHEBI:58502"/>
        <dbReference type="ChEBI" id="CHEBI:60487"/>
        <dbReference type="EC" id="2.7.7.62"/>
    </reaction>
</comment>
<dbReference type="GO" id="GO:0005524">
    <property type="term" value="F:ATP binding"/>
    <property type="evidence" value="ECO:0007669"/>
    <property type="project" value="UniProtKB-UniRule"/>
</dbReference>
<keyword evidence="11 14" id="KW-0418">Kinase</keyword>
<evidence type="ECO:0000256" key="5">
    <source>
        <dbReference type="ARBA" id="ARBA00004692"/>
    </source>
</evidence>
<evidence type="ECO:0000256" key="14">
    <source>
        <dbReference type="PIRNR" id="PIRNR006135"/>
    </source>
</evidence>
<comment type="catalytic activity">
    <reaction evidence="3">
        <text>adenosylcob(III)inamide + GTP = adenosylcob(III)inamide phosphate + GDP + H(+)</text>
        <dbReference type="Rhea" id="RHEA:15765"/>
        <dbReference type="ChEBI" id="CHEBI:2480"/>
        <dbReference type="ChEBI" id="CHEBI:15378"/>
        <dbReference type="ChEBI" id="CHEBI:37565"/>
        <dbReference type="ChEBI" id="CHEBI:58189"/>
        <dbReference type="ChEBI" id="CHEBI:58502"/>
        <dbReference type="EC" id="2.7.1.156"/>
    </reaction>
</comment>
<dbReference type="EC" id="2.7.1.156" evidence="14"/>
<dbReference type="UniPathway" id="UPA00148">
    <property type="reaction ID" value="UER00236"/>
</dbReference>
<dbReference type="AlphaFoldDB" id="A0A119CZC7"/>
<dbReference type="GO" id="GO:0005525">
    <property type="term" value="F:GTP binding"/>
    <property type="evidence" value="ECO:0007669"/>
    <property type="project" value="UniProtKB-UniRule"/>
</dbReference>
<dbReference type="EMBL" id="LRDC01000029">
    <property type="protein sequence ID" value="KVX01175.1"/>
    <property type="molecule type" value="Genomic_DNA"/>
</dbReference>
<evidence type="ECO:0000313" key="17">
    <source>
        <dbReference type="EMBL" id="KVX01175.1"/>
    </source>
</evidence>
<keyword evidence="8 14" id="KW-0169">Cobalamin biosynthesis</keyword>
<dbReference type="NCBIfam" id="NF004469">
    <property type="entry name" value="PRK05800.1"/>
    <property type="match status" value="1"/>
</dbReference>
<name>A0A119CZC7_SHEFR</name>
<evidence type="ECO:0000256" key="1">
    <source>
        <dbReference type="ARBA" id="ARBA00000312"/>
    </source>
</evidence>
<feature type="binding site" evidence="16">
    <location>
        <position position="66"/>
    </location>
    <ligand>
        <name>GTP</name>
        <dbReference type="ChEBI" id="CHEBI:37565"/>
    </ligand>
</feature>
<dbReference type="PANTHER" id="PTHR34848">
    <property type="match status" value="1"/>
</dbReference>
<keyword evidence="13 14" id="KW-0342">GTP-binding</keyword>
<proteinExistence type="inferred from homology"/>
<accession>A0A119CZC7</accession>
<evidence type="ECO:0000256" key="2">
    <source>
        <dbReference type="ARBA" id="ARBA00000711"/>
    </source>
</evidence>
<feature type="active site" description="GMP-histidine intermediate" evidence="15">
    <location>
        <position position="51"/>
    </location>
</feature>
<comment type="function">
    <text evidence="4 14">Catalyzes ATP-dependent phosphorylation of adenosylcobinamide and addition of GMP to adenosylcobinamide phosphate.</text>
</comment>
<sequence>MIHLVLGGARSGKSRYAEQCVAEYAAIGYSCVYLATATALDHEMSARINRHQQDRMSSAHSWTLHEQAYDVGQTLVAIDKPQQVIVLDCLTLLLTNHLLLNDGASWATQKSLLIDSLSALQSDVVLVSNEVGSGIVPMGELNRRFVDEAGWLNQEIAAISDQVTLVVAGLPLALKA</sequence>
<comment type="catalytic activity">
    <reaction evidence="1 14">
        <text>adenosylcob(III)inamide + ATP = adenosylcob(III)inamide phosphate + ADP + H(+)</text>
        <dbReference type="Rhea" id="RHEA:15769"/>
        <dbReference type="ChEBI" id="CHEBI:2480"/>
        <dbReference type="ChEBI" id="CHEBI:15378"/>
        <dbReference type="ChEBI" id="CHEBI:30616"/>
        <dbReference type="ChEBI" id="CHEBI:58502"/>
        <dbReference type="ChEBI" id="CHEBI:456216"/>
        <dbReference type="EC" id="2.7.1.156"/>
    </reaction>
</comment>
<comment type="pathway">
    <text evidence="5 14">Cofactor biosynthesis; adenosylcobalamin biosynthesis; adenosylcobalamin from cob(II)yrinate a,c-diamide: step 6/7.</text>
</comment>
<evidence type="ECO:0000256" key="12">
    <source>
        <dbReference type="ARBA" id="ARBA00022840"/>
    </source>
</evidence>
<evidence type="ECO:0000256" key="15">
    <source>
        <dbReference type="PIRSR" id="PIRSR006135-1"/>
    </source>
</evidence>
<dbReference type="Gene3D" id="3.40.50.300">
    <property type="entry name" value="P-loop containing nucleotide triphosphate hydrolases"/>
    <property type="match status" value="1"/>
</dbReference>
<evidence type="ECO:0000256" key="3">
    <source>
        <dbReference type="ARBA" id="ARBA00001522"/>
    </source>
</evidence>
<organism evidence="17">
    <name type="scientific">Shewanella frigidimarina</name>
    <dbReference type="NCBI Taxonomy" id="56812"/>
    <lineage>
        <taxon>Bacteria</taxon>
        <taxon>Pseudomonadati</taxon>
        <taxon>Pseudomonadota</taxon>
        <taxon>Gammaproteobacteria</taxon>
        <taxon>Alteromonadales</taxon>
        <taxon>Shewanellaceae</taxon>
        <taxon>Shewanella</taxon>
    </lineage>
</organism>
<evidence type="ECO:0000313" key="18">
    <source>
        <dbReference type="Proteomes" id="UP000055702"/>
    </source>
</evidence>
<evidence type="ECO:0000256" key="11">
    <source>
        <dbReference type="ARBA" id="ARBA00022777"/>
    </source>
</evidence>
<evidence type="ECO:0000256" key="10">
    <source>
        <dbReference type="ARBA" id="ARBA00022741"/>
    </source>
</evidence>
<dbReference type="SUPFAM" id="SSF52540">
    <property type="entry name" value="P-loop containing nucleoside triphosphate hydrolases"/>
    <property type="match status" value="1"/>
</dbReference>
<dbReference type="InterPro" id="IPR027417">
    <property type="entry name" value="P-loop_NTPase"/>
</dbReference>
<feature type="binding site" evidence="16">
    <location>
        <begin position="35"/>
        <end position="37"/>
    </location>
    <ligand>
        <name>GTP</name>
        <dbReference type="ChEBI" id="CHEBI:37565"/>
    </ligand>
</feature>
<evidence type="ECO:0000256" key="6">
    <source>
        <dbReference type="ARBA" id="ARBA00005159"/>
    </source>
</evidence>
<feature type="binding site" evidence="16">
    <location>
        <position position="88"/>
    </location>
    <ligand>
        <name>GTP</name>
        <dbReference type="ChEBI" id="CHEBI:37565"/>
    </ligand>
</feature>
<comment type="caution">
    <text evidence="17">The sequence shown here is derived from an EMBL/GenBank/DDBJ whole genome shotgun (WGS) entry which is preliminary data.</text>
</comment>
<gene>
    <name evidence="17" type="ORF">AWJ07_06905</name>
</gene>
<evidence type="ECO:0000256" key="4">
    <source>
        <dbReference type="ARBA" id="ARBA00003889"/>
    </source>
</evidence>
<dbReference type="GO" id="GO:0009236">
    <property type="term" value="P:cobalamin biosynthetic process"/>
    <property type="evidence" value="ECO:0007669"/>
    <property type="project" value="UniProtKB-UniRule"/>
</dbReference>
<evidence type="ECO:0000256" key="7">
    <source>
        <dbReference type="ARBA" id="ARBA00007490"/>
    </source>
</evidence>
<dbReference type="GO" id="GO:0043752">
    <property type="term" value="F:adenosylcobinamide kinase activity"/>
    <property type="evidence" value="ECO:0007669"/>
    <property type="project" value="UniProtKB-EC"/>
</dbReference>
<protein>
    <recommendedName>
        <fullName evidence="14">Bifunctional adenosylcobalamin biosynthesis protein</fullName>
        <ecNumber evidence="14">2.7.1.156</ecNumber>
        <ecNumber evidence="14">2.7.7.62</ecNumber>
    </recommendedName>
</protein>
<dbReference type="RefSeq" id="WP_059746553.1">
    <property type="nucleotide sequence ID" value="NZ_LRDC01000029.1"/>
</dbReference>
<dbReference type="InterPro" id="IPR003203">
    <property type="entry name" value="CobU/CobP"/>
</dbReference>
<dbReference type="PANTHER" id="PTHR34848:SF1">
    <property type="entry name" value="BIFUNCTIONAL ADENOSYLCOBALAMIN BIOSYNTHESIS PROTEIN COBU"/>
    <property type="match status" value="1"/>
</dbReference>
<dbReference type="Pfam" id="PF02283">
    <property type="entry name" value="CobU"/>
    <property type="match status" value="1"/>
</dbReference>